<dbReference type="PANTHER" id="PTHR30151">
    <property type="entry name" value="ALKANE SULFONATE ABC TRANSPORTER-RELATED, MEMBRANE SUBUNIT"/>
    <property type="match status" value="1"/>
</dbReference>
<evidence type="ECO:0000313" key="10">
    <source>
        <dbReference type="Proteomes" id="UP000198324"/>
    </source>
</evidence>
<dbReference type="AlphaFoldDB" id="A0A238XUC0"/>
<comment type="similarity">
    <text evidence="7">Belongs to the binding-protein-dependent transport system permease family.</text>
</comment>
<evidence type="ECO:0000256" key="4">
    <source>
        <dbReference type="ARBA" id="ARBA00022692"/>
    </source>
</evidence>
<feature type="transmembrane region" description="Helical" evidence="7">
    <location>
        <begin position="99"/>
        <end position="117"/>
    </location>
</feature>
<dbReference type="OrthoDB" id="5322475at2"/>
<dbReference type="GO" id="GO:0005886">
    <property type="term" value="C:plasma membrane"/>
    <property type="evidence" value="ECO:0007669"/>
    <property type="project" value="UniProtKB-SubCell"/>
</dbReference>
<sequence length="252" mass="26558">MTVRRLSSRSATVLGVLLALGLWELAARASSGLAVASPCDTLLAFAELLKEDDFIGEHLAASLLRTACGLGLGLSLGLTAGALTVICPSLRQVMAPFRWTLTSVPGVVVVMLGMLWLGMGTPMVTGIVALMTAPAIYVAVLEGLAAVDAELIEMARLYRLPPYLRATQLYLRALAAPLFSALVLALGGAMRVVVLAEALGASQGLGHLLAMARTNLDTPRLYALALLSMSVVGMVELVLIGPVRRLAWRWRG</sequence>
<evidence type="ECO:0000256" key="2">
    <source>
        <dbReference type="ARBA" id="ARBA00022448"/>
    </source>
</evidence>
<evidence type="ECO:0000256" key="1">
    <source>
        <dbReference type="ARBA" id="ARBA00004651"/>
    </source>
</evidence>
<dbReference type="InterPro" id="IPR035906">
    <property type="entry name" value="MetI-like_sf"/>
</dbReference>
<reference evidence="9 10" key="1">
    <citation type="submission" date="2017-06" db="EMBL/GenBank/DDBJ databases">
        <authorList>
            <person name="Kim H.J."/>
            <person name="Triplett B.A."/>
        </authorList>
    </citation>
    <scope>NUCLEOTIDE SEQUENCE [LARGE SCALE GENOMIC DNA]</scope>
    <source>
        <strain evidence="9 10">DSM 13116</strain>
    </source>
</reference>
<feature type="transmembrane region" description="Helical" evidence="7">
    <location>
        <begin position="60"/>
        <end position="87"/>
    </location>
</feature>
<dbReference type="Pfam" id="PF00528">
    <property type="entry name" value="BPD_transp_1"/>
    <property type="match status" value="1"/>
</dbReference>
<evidence type="ECO:0000256" key="3">
    <source>
        <dbReference type="ARBA" id="ARBA00022475"/>
    </source>
</evidence>
<keyword evidence="4 7" id="KW-0812">Transmembrane</keyword>
<dbReference type="Proteomes" id="UP000198324">
    <property type="component" value="Unassembled WGS sequence"/>
</dbReference>
<accession>A0A238XUC0</accession>
<dbReference type="Gene3D" id="1.10.3720.10">
    <property type="entry name" value="MetI-like"/>
    <property type="match status" value="1"/>
</dbReference>
<keyword evidence="5 7" id="KW-1133">Transmembrane helix</keyword>
<evidence type="ECO:0000256" key="7">
    <source>
        <dbReference type="RuleBase" id="RU363032"/>
    </source>
</evidence>
<name>A0A238XUC0_9BACT</name>
<evidence type="ECO:0000256" key="5">
    <source>
        <dbReference type="ARBA" id="ARBA00022989"/>
    </source>
</evidence>
<dbReference type="InterPro" id="IPR000515">
    <property type="entry name" value="MetI-like"/>
</dbReference>
<feature type="domain" description="ABC transmembrane type-1" evidence="8">
    <location>
        <begin position="59"/>
        <end position="239"/>
    </location>
</feature>
<keyword evidence="2 7" id="KW-0813">Transport</keyword>
<dbReference type="RefSeq" id="WP_089271205.1">
    <property type="nucleotide sequence ID" value="NZ_FZOC01000001.1"/>
</dbReference>
<feature type="transmembrane region" description="Helical" evidence="7">
    <location>
        <begin position="221"/>
        <end position="243"/>
    </location>
</feature>
<feature type="transmembrane region" description="Helical" evidence="7">
    <location>
        <begin position="123"/>
        <end position="148"/>
    </location>
</feature>
<comment type="subcellular location">
    <subcellularLocation>
        <location evidence="1 7">Cell membrane</location>
        <topology evidence="1 7">Multi-pass membrane protein</topology>
    </subcellularLocation>
</comment>
<gene>
    <name evidence="9" type="ORF">SAMN04488503_0414</name>
</gene>
<dbReference type="GO" id="GO:0055085">
    <property type="term" value="P:transmembrane transport"/>
    <property type="evidence" value="ECO:0007669"/>
    <property type="project" value="InterPro"/>
</dbReference>
<evidence type="ECO:0000256" key="6">
    <source>
        <dbReference type="ARBA" id="ARBA00023136"/>
    </source>
</evidence>
<feature type="transmembrane region" description="Helical" evidence="7">
    <location>
        <begin position="169"/>
        <end position="190"/>
    </location>
</feature>
<keyword evidence="3" id="KW-1003">Cell membrane</keyword>
<dbReference type="PANTHER" id="PTHR30151:SF38">
    <property type="entry name" value="ALIPHATIC SULFONATES TRANSPORT PERMEASE PROTEIN SSUC-RELATED"/>
    <property type="match status" value="1"/>
</dbReference>
<dbReference type="SUPFAM" id="SSF161098">
    <property type="entry name" value="MetI-like"/>
    <property type="match status" value="1"/>
</dbReference>
<dbReference type="PROSITE" id="PS50928">
    <property type="entry name" value="ABC_TM1"/>
    <property type="match status" value="1"/>
</dbReference>
<proteinExistence type="inferred from homology"/>
<keyword evidence="10" id="KW-1185">Reference proteome</keyword>
<evidence type="ECO:0000259" key="8">
    <source>
        <dbReference type="PROSITE" id="PS50928"/>
    </source>
</evidence>
<protein>
    <submittedName>
        <fullName evidence="9">NitT/TauT family transport system permease protein</fullName>
    </submittedName>
</protein>
<dbReference type="EMBL" id="FZOC01000001">
    <property type="protein sequence ID" value="SNR62033.1"/>
    <property type="molecule type" value="Genomic_DNA"/>
</dbReference>
<organism evidence="9 10">
    <name type="scientific">Humidesulfovibrio mexicanus</name>
    <dbReference type="NCBI Taxonomy" id="147047"/>
    <lineage>
        <taxon>Bacteria</taxon>
        <taxon>Pseudomonadati</taxon>
        <taxon>Thermodesulfobacteriota</taxon>
        <taxon>Desulfovibrionia</taxon>
        <taxon>Desulfovibrionales</taxon>
        <taxon>Desulfovibrionaceae</taxon>
        <taxon>Humidesulfovibrio</taxon>
    </lineage>
</organism>
<keyword evidence="6 7" id="KW-0472">Membrane</keyword>
<evidence type="ECO:0000313" key="9">
    <source>
        <dbReference type="EMBL" id="SNR62033.1"/>
    </source>
</evidence>